<dbReference type="InterPro" id="IPR001932">
    <property type="entry name" value="PPM-type_phosphatase-like_dom"/>
</dbReference>
<name>A0A5M3WV94_9ACTN</name>
<evidence type="ECO:0000313" key="4">
    <source>
        <dbReference type="Proteomes" id="UP000331127"/>
    </source>
</evidence>
<reference evidence="3 4" key="1">
    <citation type="submission" date="2019-10" db="EMBL/GenBank/DDBJ databases">
        <title>Whole genome shotgun sequence of Acrocarpospora macrocephala NBRC 16266.</title>
        <authorList>
            <person name="Ichikawa N."/>
            <person name="Kimura A."/>
            <person name="Kitahashi Y."/>
            <person name="Komaki H."/>
            <person name="Oguchi A."/>
        </authorList>
    </citation>
    <scope>NUCLEOTIDE SEQUENCE [LARGE SCALE GENOMIC DNA]</scope>
    <source>
        <strain evidence="3 4">NBRC 16266</strain>
    </source>
</reference>
<feature type="domain" description="PPM-type phosphatase" evidence="2">
    <location>
        <begin position="207"/>
        <end position="425"/>
    </location>
</feature>
<protein>
    <recommendedName>
        <fullName evidence="2">PPM-type phosphatase domain-containing protein</fullName>
    </recommendedName>
</protein>
<dbReference type="Proteomes" id="UP000331127">
    <property type="component" value="Unassembled WGS sequence"/>
</dbReference>
<organism evidence="3 4">
    <name type="scientific">Acrocarpospora macrocephala</name>
    <dbReference type="NCBI Taxonomy" id="150177"/>
    <lineage>
        <taxon>Bacteria</taxon>
        <taxon>Bacillati</taxon>
        <taxon>Actinomycetota</taxon>
        <taxon>Actinomycetes</taxon>
        <taxon>Streptosporangiales</taxon>
        <taxon>Streptosporangiaceae</taxon>
        <taxon>Acrocarpospora</taxon>
    </lineage>
</organism>
<gene>
    <name evidence="3" type="ORF">Amac_069320</name>
</gene>
<keyword evidence="4" id="KW-1185">Reference proteome</keyword>
<dbReference type="PANTHER" id="PTHR43156:SF2">
    <property type="entry name" value="STAGE II SPORULATION PROTEIN E"/>
    <property type="match status" value="1"/>
</dbReference>
<dbReference type="Gene3D" id="3.60.40.10">
    <property type="entry name" value="PPM-type phosphatase domain"/>
    <property type="match status" value="1"/>
</dbReference>
<evidence type="ECO:0000313" key="3">
    <source>
        <dbReference type="EMBL" id="GES13335.1"/>
    </source>
</evidence>
<accession>A0A5M3WV94</accession>
<dbReference type="InterPro" id="IPR036457">
    <property type="entry name" value="PPM-type-like_dom_sf"/>
</dbReference>
<dbReference type="EMBL" id="BLAE01000045">
    <property type="protein sequence ID" value="GES13335.1"/>
    <property type="molecule type" value="Genomic_DNA"/>
</dbReference>
<comment type="caution">
    <text evidence="3">The sequence shown here is derived from an EMBL/GenBank/DDBJ whole genome shotgun (WGS) entry which is preliminary data.</text>
</comment>
<sequence>MVEPVVSARGVVGDDGGRTGAVLGRAGAEAMAGLTGLERMLTGLLDASHLITVERLPELVAEYGDQADLGGALIYLADLQQAVLSLLAASGTPARAAEGQSAELRIDATLAGRAFQEVRALPQNGGGERQHWWVPLLDGTERLGVMRVTAAGAELPDAARHLAALVALLLVSQRAHSDTYAQLVRTRAMNVAAEMQWRLVPPLTFATPEVTVSGVIEPAYEVGGDVFDYALSGDTMHLAVFDAMGHDVSAGLTASLAMAACRNHRRQGMDLAANSEAIERTLISEFGPGTRFVTAVIAELDLRTGQLTWVSRGHPPPVLIRSGRWSTSLDCSAAHPLGLDLGVPVTVCTEQLEPGDRLLIYTDGIVEAGAAQGREFGLARFVDFIIKHTSAGLPVPETLRRLITSILAYHDGRLNDDATVLLTEWHGIAAESPA</sequence>
<dbReference type="PANTHER" id="PTHR43156">
    <property type="entry name" value="STAGE II SPORULATION PROTEIN E-RELATED"/>
    <property type="match status" value="1"/>
</dbReference>
<proteinExistence type="predicted"/>
<dbReference type="SUPFAM" id="SSF81606">
    <property type="entry name" value="PP2C-like"/>
    <property type="match status" value="1"/>
</dbReference>
<evidence type="ECO:0000256" key="1">
    <source>
        <dbReference type="ARBA" id="ARBA00022801"/>
    </source>
</evidence>
<dbReference type="InterPro" id="IPR052016">
    <property type="entry name" value="Bact_Sigma-Reg"/>
</dbReference>
<dbReference type="AlphaFoldDB" id="A0A5M3WV94"/>
<dbReference type="SMART" id="SM00331">
    <property type="entry name" value="PP2C_SIG"/>
    <property type="match status" value="1"/>
</dbReference>
<evidence type="ECO:0000259" key="2">
    <source>
        <dbReference type="SMART" id="SM00331"/>
    </source>
</evidence>
<dbReference type="Pfam" id="PF07228">
    <property type="entry name" value="SpoIIE"/>
    <property type="match status" value="1"/>
</dbReference>
<keyword evidence="1" id="KW-0378">Hydrolase</keyword>
<dbReference type="GO" id="GO:0016791">
    <property type="term" value="F:phosphatase activity"/>
    <property type="evidence" value="ECO:0007669"/>
    <property type="project" value="TreeGrafter"/>
</dbReference>